<feature type="signal peptide" evidence="1">
    <location>
        <begin position="1"/>
        <end position="24"/>
    </location>
</feature>
<name>A0A7C3EEP9_9SPIR</name>
<evidence type="ECO:0000313" key="2">
    <source>
        <dbReference type="EMBL" id="HFH30374.1"/>
    </source>
</evidence>
<gene>
    <name evidence="2" type="ORF">ENS59_12845</name>
</gene>
<dbReference type="AlphaFoldDB" id="A0A7C3EEP9"/>
<feature type="chain" id="PRO_5027840339" description="Lipoprotein" evidence="1">
    <location>
        <begin position="25"/>
        <end position="320"/>
    </location>
</feature>
<dbReference type="EMBL" id="DSVL01000394">
    <property type="protein sequence ID" value="HFH30374.1"/>
    <property type="molecule type" value="Genomic_DNA"/>
</dbReference>
<comment type="caution">
    <text evidence="2">The sequence shown here is derived from an EMBL/GenBank/DDBJ whole genome shotgun (WGS) entry which is preliminary data.</text>
</comment>
<evidence type="ECO:0000256" key="1">
    <source>
        <dbReference type="SAM" id="SignalP"/>
    </source>
</evidence>
<evidence type="ECO:0008006" key="3">
    <source>
        <dbReference type="Google" id="ProtNLM"/>
    </source>
</evidence>
<accession>A0A7C3EEP9</accession>
<keyword evidence="1" id="KW-0732">Signal</keyword>
<protein>
    <recommendedName>
        <fullName evidence="3">Lipoprotein</fullName>
    </recommendedName>
</protein>
<proteinExistence type="predicted"/>
<dbReference type="PROSITE" id="PS51257">
    <property type="entry name" value="PROKAR_LIPOPROTEIN"/>
    <property type="match status" value="1"/>
</dbReference>
<organism evidence="2">
    <name type="scientific">Gracilinema caldarium</name>
    <dbReference type="NCBI Taxonomy" id="215591"/>
    <lineage>
        <taxon>Bacteria</taxon>
        <taxon>Pseudomonadati</taxon>
        <taxon>Spirochaetota</taxon>
        <taxon>Spirochaetia</taxon>
        <taxon>Spirochaetales</taxon>
        <taxon>Breznakiellaceae</taxon>
        <taxon>Gracilinema</taxon>
    </lineage>
</organism>
<reference evidence="2" key="1">
    <citation type="journal article" date="2020" name="mSystems">
        <title>Genome- and Community-Level Interaction Insights into Carbon Utilization and Element Cycling Functions of Hydrothermarchaeota in Hydrothermal Sediment.</title>
        <authorList>
            <person name="Zhou Z."/>
            <person name="Liu Y."/>
            <person name="Xu W."/>
            <person name="Pan J."/>
            <person name="Luo Z.H."/>
            <person name="Li M."/>
        </authorList>
    </citation>
    <scope>NUCLEOTIDE SEQUENCE [LARGE SCALE GENOMIC DNA]</scope>
    <source>
        <strain evidence="2">SpSt-503</strain>
    </source>
</reference>
<sequence>MMTKKRTVLFILLTALLFITSSCSKEGALVSRSLSLQEAEKRFSANPEVTQFIGLAGKVLRFAKDQYGIVFNEKQLRFLPGSSASLAWRLIALPKQSLKPAINSLYFDTERLEPQKAKALQAGQAVYIQGENPLQVANKTAPLLETWARWNYDRQVERLFQLVFHQYTQQLKRSDAEALSRFLAEKATEEFLLATLGGASPVLARYISEQRDEKTFATLFPDFAERVYNLYTHRDPAATEESLENSRTQLLKVWIAEYKKRYTERFLTNRYAEFGTTIPGDPEILAWEYQLEPLRTWKQYQGEYRRAGETVAAYLKVLSK</sequence>